<protein>
    <recommendedName>
        <fullName evidence="3">Nudix hydrolase domain-containing protein</fullName>
    </recommendedName>
</protein>
<feature type="non-terminal residue" evidence="1">
    <location>
        <position position="80"/>
    </location>
</feature>
<proteinExistence type="predicted"/>
<evidence type="ECO:0008006" key="3">
    <source>
        <dbReference type="Google" id="ProtNLM"/>
    </source>
</evidence>
<dbReference type="Proteomes" id="UP000240322">
    <property type="component" value="Unassembled WGS sequence"/>
</dbReference>
<accession>A0A2R6AJI4</accession>
<name>A0A2R6AJI4_9ARCH</name>
<evidence type="ECO:0000313" key="1">
    <source>
        <dbReference type="EMBL" id="PSN86541.1"/>
    </source>
</evidence>
<dbReference type="Gene3D" id="3.90.79.10">
    <property type="entry name" value="Nucleoside Triphosphate Pyrophosphohydrolase"/>
    <property type="match status" value="1"/>
</dbReference>
<evidence type="ECO:0000313" key="2">
    <source>
        <dbReference type="Proteomes" id="UP000240322"/>
    </source>
</evidence>
<dbReference type="EMBL" id="NEXE01000207">
    <property type="protein sequence ID" value="PSN86541.1"/>
    <property type="molecule type" value="Genomic_DNA"/>
</dbReference>
<dbReference type="InterPro" id="IPR015797">
    <property type="entry name" value="NUDIX_hydrolase-like_dom_sf"/>
</dbReference>
<sequence length="80" mass="9081">MAGVDPKAVPRAKWLPDELWEAVKRSLPIATLDIVFERSGKTLLGYRRISPYRNVWAFPGGRFLFGESLTQAARRVASEY</sequence>
<comment type="caution">
    <text evidence="1">The sequence shown here is derived from an EMBL/GenBank/DDBJ whole genome shotgun (WGS) entry which is preliminary data.</text>
</comment>
<organism evidence="1 2">
    <name type="scientific">Candidatus Marsarchaeota G2 archaeon OSP_D</name>
    <dbReference type="NCBI Taxonomy" id="1978157"/>
    <lineage>
        <taxon>Archaea</taxon>
        <taxon>Candidatus Marsarchaeota</taxon>
        <taxon>Candidatus Marsarchaeota group 2</taxon>
    </lineage>
</organism>
<gene>
    <name evidence="1" type="ORF">B9Q03_11630</name>
</gene>
<dbReference type="SUPFAM" id="SSF55811">
    <property type="entry name" value="Nudix"/>
    <property type="match status" value="1"/>
</dbReference>
<dbReference type="AlphaFoldDB" id="A0A2R6AJI4"/>
<reference evidence="1 2" key="1">
    <citation type="submission" date="2017-04" db="EMBL/GenBank/DDBJ databases">
        <title>Novel microbial lineages endemic to geothermal iron-oxide mats fill important gaps in the evolutionary history of Archaea.</title>
        <authorList>
            <person name="Jay Z.J."/>
            <person name="Beam J.P."/>
            <person name="Dlakic M."/>
            <person name="Rusch D.B."/>
            <person name="Kozubal M.A."/>
            <person name="Inskeep W.P."/>
        </authorList>
    </citation>
    <scope>NUCLEOTIDE SEQUENCE [LARGE SCALE GENOMIC DNA]</scope>
    <source>
        <strain evidence="1">OSP_D</strain>
    </source>
</reference>